<evidence type="ECO:0000313" key="3">
    <source>
        <dbReference type="EMBL" id="NII42687.1"/>
    </source>
</evidence>
<feature type="transmembrane region" description="Helical" evidence="2">
    <location>
        <begin position="58"/>
        <end position="79"/>
    </location>
</feature>
<dbReference type="RefSeq" id="WP_166781668.1">
    <property type="nucleotide sequence ID" value="NZ_JAAOYO010000006.1"/>
</dbReference>
<feature type="transmembrane region" description="Helical" evidence="2">
    <location>
        <begin position="127"/>
        <end position="146"/>
    </location>
</feature>
<accession>A0ABX0TCB7</accession>
<proteinExistence type="predicted"/>
<feature type="transmembrane region" description="Helical" evidence="2">
    <location>
        <begin position="152"/>
        <end position="169"/>
    </location>
</feature>
<sequence length="190" mass="19814">MTGERTAAGRPAEHHAATAGQADAGDRIDAAGWAQLAFGAAVGLATGVGIGLTTAGPFPWVTVVVLGLALAVVLPVSLLRAWWARGGRAAVLATHAWVRAGQVPDGVPDTLWRPRVRQLLSESTRQLVGAWVAVVVACLWCGLAIAGEPRDWAFAAVWAVLAAVQFLRTHGVRPSARRLLDAPVRAVSTV</sequence>
<reference evidence="3 4" key="1">
    <citation type="submission" date="2020-03" db="EMBL/GenBank/DDBJ databases">
        <title>Above-ground endophytic microbial communities from plants in different locations in the United States.</title>
        <authorList>
            <person name="Frank C."/>
        </authorList>
    </citation>
    <scope>NUCLEOTIDE SEQUENCE [LARGE SCALE GENOMIC DNA]</scope>
    <source>
        <strain evidence="3 4">WW7</strain>
    </source>
</reference>
<evidence type="ECO:0000256" key="1">
    <source>
        <dbReference type="SAM" id="MobiDB-lite"/>
    </source>
</evidence>
<feature type="transmembrane region" description="Helical" evidence="2">
    <location>
        <begin position="33"/>
        <end position="52"/>
    </location>
</feature>
<keyword evidence="2" id="KW-0812">Transmembrane</keyword>
<organism evidence="3 4">
    <name type="scientific">Curtobacterium salicis</name>
    <dbReference type="NCBI Taxonomy" id="1779862"/>
    <lineage>
        <taxon>Bacteria</taxon>
        <taxon>Bacillati</taxon>
        <taxon>Actinomycetota</taxon>
        <taxon>Actinomycetes</taxon>
        <taxon>Micrococcales</taxon>
        <taxon>Microbacteriaceae</taxon>
        <taxon>Curtobacterium</taxon>
    </lineage>
</organism>
<evidence type="ECO:0008006" key="5">
    <source>
        <dbReference type="Google" id="ProtNLM"/>
    </source>
</evidence>
<evidence type="ECO:0000256" key="2">
    <source>
        <dbReference type="SAM" id="Phobius"/>
    </source>
</evidence>
<keyword evidence="2" id="KW-1133">Transmembrane helix</keyword>
<protein>
    <recommendedName>
        <fullName evidence="5">Sensor domain-containing protein</fullName>
    </recommendedName>
</protein>
<keyword evidence="2" id="KW-0472">Membrane</keyword>
<evidence type="ECO:0000313" key="4">
    <source>
        <dbReference type="Proteomes" id="UP001318300"/>
    </source>
</evidence>
<feature type="region of interest" description="Disordered" evidence="1">
    <location>
        <begin position="1"/>
        <end position="21"/>
    </location>
</feature>
<dbReference type="EMBL" id="JAAOYO010000006">
    <property type="protein sequence ID" value="NII42687.1"/>
    <property type="molecule type" value="Genomic_DNA"/>
</dbReference>
<gene>
    <name evidence="3" type="ORF">E9228_003361</name>
</gene>
<name>A0ABX0TCB7_9MICO</name>
<dbReference type="Proteomes" id="UP001318300">
    <property type="component" value="Unassembled WGS sequence"/>
</dbReference>
<keyword evidence="4" id="KW-1185">Reference proteome</keyword>
<comment type="caution">
    <text evidence="3">The sequence shown here is derived from an EMBL/GenBank/DDBJ whole genome shotgun (WGS) entry which is preliminary data.</text>
</comment>